<dbReference type="EMBL" id="WOSY01000008">
    <property type="protein sequence ID" value="NHN88965.1"/>
    <property type="molecule type" value="Genomic_DNA"/>
</dbReference>
<protein>
    <submittedName>
        <fullName evidence="2">Outer membrane beta-barrel protein</fullName>
    </submittedName>
</protein>
<evidence type="ECO:0000256" key="1">
    <source>
        <dbReference type="SAM" id="Phobius"/>
    </source>
</evidence>
<evidence type="ECO:0000313" key="2">
    <source>
        <dbReference type="EMBL" id="NHN88965.1"/>
    </source>
</evidence>
<gene>
    <name evidence="2" type="ORF">GOB81_10010</name>
</gene>
<keyword evidence="3" id="KW-1185">Reference proteome</keyword>
<dbReference type="Proteomes" id="UP000631653">
    <property type="component" value="Unassembled WGS sequence"/>
</dbReference>
<dbReference type="InterPro" id="IPR018759">
    <property type="entry name" value="BBP2_2"/>
</dbReference>
<evidence type="ECO:0000313" key="3">
    <source>
        <dbReference type="Proteomes" id="UP000631653"/>
    </source>
</evidence>
<dbReference type="Pfam" id="PF10082">
    <property type="entry name" value="BBP2_2"/>
    <property type="match status" value="1"/>
</dbReference>
<organism evidence="2 3">
    <name type="scientific">Acetobacter conturbans</name>
    <dbReference type="NCBI Taxonomy" id="1737472"/>
    <lineage>
        <taxon>Bacteria</taxon>
        <taxon>Pseudomonadati</taxon>
        <taxon>Pseudomonadota</taxon>
        <taxon>Alphaproteobacteria</taxon>
        <taxon>Acetobacterales</taxon>
        <taxon>Acetobacteraceae</taxon>
        <taxon>Acetobacter</taxon>
    </lineage>
</organism>
<keyword evidence="1" id="KW-0812">Transmembrane</keyword>
<keyword evidence="1" id="KW-1133">Transmembrane helix</keyword>
<comment type="caution">
    <text evidence="2">The sequence shown here is derived from an EMBL/GenBank/DDBJ whole genome shotgun (WGS) entry which is preliminary data.</text>
</comment>
<feature type="transmembrane region" description="Helical" evidence="1">
    <location>
        <begin position="17"/>
        <end position="36"/>
    </location>
</feature>
<reference evidence="2 3" key="1">
    <citation type="journal article" date="2020" name="Int. J. Syst. Evol. Microbiol.">
        <title>Novel acetic acid bacteria from cider fermentations: Acetobacter conturbans sp. nov. and Acetobacter fallax sp. nov.</title>
        <authorList>
            <person name="Sombolestani A.S."/>
            <person name="Cleenwerck I."/>
            <person name="Cnockaert M."/>
            <person name="Borremans W."/>
            <person name="Wieme A.D."/>
            <person name="De Vuyst L."/>
            <person name="Vandamme P."/>
        </authorList>
    </citation>
    <scope>NUCLEOTIDE SEQUENCE [LARGE SCALE GENOMIC DNA]</scope>
    <source>
        <strain evidence="2 3">LMG 1627</strain>
    </source>
</reference>
<keyword evidence="1" id="KW-0472">Membrane</keyword>
<sequence>MRGKLVVGFKARDEQRAAWLSCQWLFLVMIILGIGYSPRANAQLINQYFPSELPGYSSDATGTVSLKEILLNQHPGIPVGAYFLKPAASQQFGYNTNILGAPHTAGPMFITNASLGMNSNWTRHAIGASVSVANQAYPTLAAAGYTDWNASAGGSVDLGRDVASLGYSHAVKHLYATDLGNFGISYPVPYTSDDVRLSYRKNWTRFALIPSAAYDNFSFGNSAGTLPTAARNTALLSHQLETQMLQGRFEVSKGNAIVAILRGSEAQYRTKPGVVPSDYIGGGGFLGIDLRSDPVLQYRAMVGGETRYFTRGGGRPITTPTAELNILWLPNQMNTFTLTGQRGLFDPTSPFSRNQTMSTVSLLWDRELRRDIIFHGDIGLSRTDSRATQANASALQQTQSKFAASIDWLFTRDLKLTVQYSHLSSYMKHGIPAVLATGNSRATFTSNTFTFGISFVR</sequence>
<accession>A0ABX0K123</accession>
<proteinExistence type="predicted"/>
<name>A0ABX0K123_9PROT</name>